<name>A0ABQ9YKJ3_9EUKA</name>
<dbReference type="Proteomes" id="UP001281761">
    <property type="component" value="Unassembled WGS sequence"/>
</dbReference>
<accession>A0ABQ9YKJ3</accession>
<dbReference type="EMBL" id="JARBJD010000003">
    <property type="protein sequence ID" value="KAK2964271.1"/>
    <property type="molecule type" value="Genomic_DNA"/>
</dbReference>
<proteinExistence type="inferred from homology"/>
<keyword evidence="4" id="KW-0010">Activator</keyword>
<evidence type="ECO:0000256" key="2">
    <source>
        <dbReference type="ARBA" id="ARBA00010743"/>
    </source>
</evidence>
<evidence type="ECO:0000256" key="3">
    <source>
        <dbReference type="ARBA" id="ARBA00023242"/>
    </source>
</evidence>
<comment type="subcellular location">
    <subcellularLocation>
        <location evidence="1 4">Nucleus</location>
    </subcellularLocation>
</comment>
<comment type="function">
    <text evidence="4">Component of the Mediator complex, a coactivator involved in the regulated transcription of nearly all RNA polymerase II-dependent genes. Mediator functions as a bridge to convey information from gene-specific regulatory proteins to the basal RNA polymerase II transcription machinery. Mediator is recruited to promoters by direct interactions with regulatory proteins and serves as a scaffold for the assembly of a functional preinitiation complex with RNA polymerase II and the general transcription factors.</text>
</comment>
<comment type="caution">
    <text evidence="5">The sequence shown here is derived from an EMBL/GenBank/DDBJ whole genome shotgun (WGS) entry which is preliminary data.</text>
</comment>
<keyword evidence="4" id="KW-0805">Transcription regulation</keyword>
<dbReference type="Pfam" id="PF08612">
    <property type="entry name" value="Med20"/>
    <property type="match status" value="1"/>
</dbReference>
<evidence type="ECO:0000256" key="1">
    <source>
        <dbReference type="ARBA" id="ARBA00004123"/>
    </source>
</evidence>
<comment type="subunit">
    <text evidence="4">Component of the Mediator complex.</text>
</comment>
<sequence>MLSLSNIYAPSNSTPFGVSCLYIYETLSAEQICAIIEAFGCVFLGKFQNDIILVSAQAKRQIPDQASLSDQKDISQNYLRISYSEAPEKRFFFSNFPPLPLQTRSSVECLRIVEGGKEMDDFIKSGWATKAVERGLTITGSVYSIGDYRVHVGSIQTSPSGDKKGTSIEVEYTQPAISEEAYSHIDQFLRELFAFPTKHNKALQAELQSRNTSNSDSIWTISPDKLSTFPPQAKEAFTNITSFFAPFFLAEPSSLAHRIHPQYMQLCMTCLYI</sequence>
<dbReference type="InterPro" id="IPR013921">
    <property type="entry name" value="Mediator_Med20"/>
</dbReference>
<gene>
    <name evidence="4" type="primary">MED20</name>
    <name evidence="5" type="ORF">BLNAU_802</name>
</gene>
<protein>
    <recommendedName>
        <fullName evidence="4">Mediator of RNA polymerase II transcription subunit 20</fullName>
    </recommendedName>
    <alternativeName>
        <fullName evidence="4">Mediator complex subunit 20</fullName>
    </alternativeName>
</protein>
<organism evidence="5 6">
    <name type="scientific">Blattamonas nauphoetae</name>
    <dbReference type="NCBI Taxonomy" id="2049346"/>
    <lineage>
        <taxon>Eukaryota</taxon>
        <taxon>Metamonada</taxon>
        <taxon>Preaxostyla</taxon>
        <taxon>Oxymonadida</taxon>
        <taxon>Blattamonas</taxon>
    </lineage>
</organism>
<evidence type="ECO:0000313" key="5">
    <source>
        <dbReference type="EMBL" id="KAK2964271.1"/>
    </source>
</evidence>
<comment type="similarity">
    <text evidence="2 4">Belongs to the Mediator complex subunit 20 family.</text>
</comment>
<keyword evidence="4" id="KW-0804">Transcription</keyword>
<keyword evidence="6" id="KW-1185">Reference proteome</keyword>
<keyword evidence="3 4" id="KW-0539">Nucleus</keyword>
<evidence type="ECO:0000313" key="6">
    <source>
        <dbReference type="Proteomes" id="UP001281761"/>
    </source>
</evidence>
<reference evidence="5 6" key="1">
    <citation type="journal article" date="2022" name="bioRxiv">
        <title>Genomics of Preaxostyla Flagellates Illuminates Evolutionary Transitions and the Path Towards Mitochondrial Loss.</title>
        <authorList>
            <person name="Novak L.V.F."/>
            <person name="Treitli S.C."/>
            <person name="Pyrih J."/>
            <person name="Halakuc P."/>
            <person name="Pipaliya S.V."/>
            <person name="Vacek V."/>
            <person name="Brzon O."/>
            <person name="Soukal P."/>
            <person name="Eme L."/>
            <person name="Dacks J.B."/>
            <person name="Karnkowska A."/>
            <person name="Elias M."/>
            <person name="Hampl V."/>
        </authorList>
    </citation>
    <scope>NUCLEOTIDE SEQUENCE [LARGE SCALE GENOMIC DNA]</scope>
    <source>
        <strain evidence="5">NAU3</strain>
        <tissue evidence="5">Gut</tissue>
    </source>
</reference>
<evidence type="ECO:0000256" key="4">
    <source>
        <dbReference type="RuleBase" id="RU364152"/>
    </source>
</evidence>